<accession>A0AAU9S6K7</accession>
<proteinExistence type="inferred from homology"/>
<protein>
    <recommendedName>
        <fullName evidence="5">Glycosyltransferase</fullName>
        <ecNumber evidence="5">2.4.1.-</ecNumber>
    </recommendedName>
</protein>
<keyword evidence="2 4" id="KW-0328">Glycosyltransferase</keyword>
<dbReference type="PANTHER" id="PTHR48047:SF150">
    <property type="entry name" value="SOLANIDINE UDP-GLUCOSE GLUCOSYLTRANSFERASE 1"/>
    <property type="match status" value="1"/>
</dbReference>
<name>A0AAU9S6K7_THLAR</name>
<keyword evidence="3 4" id="KW-0808">Transferase</keyword>
<dbReference type="Proteomes" id="UP000836841">
    <property type="component" value="Unassembled WGS sequence"/>
</dbReference>
<dbReference type="AlphaFoldDB" id="A0AAU9S6K7"/>
<keyword evidence="7" id="KW-1185">Reference proteome</keyword>
<dbReference type="PROSITE" id="PS00375">
    <property type="entry name" value="UDPGT"/>
    <property type="match status" value="1"/>
</dbReference>
<dbReference type="GO" id="GO:0035251">
    <property type="term" value="F:UDP-glucosyltransferase activity"/>
    <property type="evidence" value="ECO:0007669"/>
    <property type="project" value="TreeGrafter"/>
</dbReference>
<dbReference type="EC" id="2.4.1.-" evidence="5"/>
<evidence type="ECO:0000256" key="5">
    <source>
        <dbReference type="RuleBase" id="RU362057"/>
    </source>
</evidence>
<comment type="caution">
    <text evidence="6">The sequence shown here is derived from an EMBL/GenBank/DDBJ whole genome shotgun (WGS) entry which is preliminary data.</text>
</comment>
<evidence type="ECO:0000313" key="7">
    <source>
        <dbReference type="Proteomes" id="UP000836841"/>
    </source>
</evidence>
<dbReference type="CDD" id="cd03784">
    <property type="entry name" value="GT1_Gtf-like"/>
    <property type="match status" value="1"/>
</dbReference>
<dbReference type="SUPFAM" id="SSF53756">
    <property type="entry name" value="UDP-Glycosyltransferase/glycogen phosphorylase"/>
    <property type="match status" value="1"/>
</dbReference>
<reference evidence="6 7" key="1">
    <citation type="submission" date="2022-03" db="EMBL/GenBank/DDBJ databases">
        <authorList>
            <person name="Nunn A."/>
            <person name="Chopra R."/>
            <person name="Nunn A."/>
            <person name="Contreras Garrido A."/>
        </authorList>
    </citation>
    <scope>NUCLEOTIDE SEQUENCE [LARGE SCALE GENOMIC DNA]</scope>
</reference>
<dbReference type="FunFam" id="3.40.50.2000:FF:000047">
    <property type="entry name" value="Glycosyltransferase"/>
    <property type="match status" value="1"/>
</dbReference>
<dbReference type="InterPro" id="IPR035595">
    <property type="entry name" value="UDP_glycos_trans_CS"/>
</dbReference>
<dbReference type="InterPro" id="IPR002213">
    <property type="entry name" value="UDP_glucos_trans"/>
</dbReference>
<dbReference type="EMBL" id="CAJVSB020000672">
    <property type="protein sequence ID" value="CAH2057468.1"/>
    <property type="molecule type" value="Genomic_DNA"/>
</dbReference>
<evidence type="ECO:0000313" key="6">
    <source>
        <dbReference type="EMBL" id="CAH2057468.1"/>
    </source>
</evidence>
<dbReference type="PANTHER" id="PTHR48047">
    <property type="entry name" value="GLYCOSYLTRANSFERASE"/>
    <property type="match status" value="1"/>
</dbReference>
<dbReference type="Gene3D" id="3.40.50.2000">
    <property type="entry name" value="Glycogen Phosphorylase B"/>
    <property type="match status" value="2"/>
</dbReference>
<sequence length="507" mass="56941">MAAGDRKLRAVFLPYFTSSHIIPLVDTARLFAAWGISLHGCRRSELRAVFLPFFTSSHIIPLVDTARLFAARGISVTIITTPSNAALFQASVDRDIAIGREITVQTIRFPSAEVGLPEGIENFGAVDSIEMAGKVNQGIFLLQKPMEELVRNGCPDCIVSDMFYPWTVDIAKELKIPRFILYATNCFYHCAFHSLRLHAPHEKVNSDAESLVIPGLPDPIEITRAQLEDYHKTQTEFGKLMDLVKETEVQSYGTIFTSYSELEPLYVHHYKNVLGRKCWHVGLPSHAIERNRGLEEKNSKRDYLLSWLGTQKANSVLYICFGSLVLFHDAQLREIAKALEESDQPFIWVVRTRDQTEEESWLPEGFEQRAKESNGGLVLRGWVPQVLILNHSAIGGFMTHCGWNSVLESVTAGVPLITMPLFAEQFYNEKLITQVLKIGVEAGSEVYNPMFEIMNIVAGKDKLVRAITGLMGGSEEAQEIRRRAKEMSVKVKKSGRTEGPVTLIWTL</sequence>
<gene>
    <name evidence="6" type="ORF">TAV2_LOCUS12175</name>
</gene>
<evidence type="ECO:0000256" key="2">
    <source>
        <dbReference type="ARBA" id="ARBA00022676"/>
    </source>
</evidence>
<comment type="similarity">
    <text evidence="1 4">Belongs to the UDP-glycosyltransferase family.</text>
</comment>
<evidence type="ECO:0000256" key="1">
    <source>
        <dbReference type="ARBA" id="ARBA00009995"/>
    </source>
</evidence>
<evidence type="ECO:0000256" key="3">
    <source>
        <dbReference type="ARBA" id="ARBA00022679"/>
    </source>
</evidence>
<evidence type="ECO:0000256" key="4">
    <source>
        <dbReference type="RuleBase" id="RU003718"/>
    </source>
</evidence>
<dbReference type="Pfam" id="PF00201">
    <property type="entry name" value="UDPGT"/>
    <property type="match status" value="1"/>
</dbReference>
<organism evidence="6 7">
    <name type="scientific">Thlaspi arvense</name>
    <name type="common">Field penny-cress</name>
    <dbReference type="NCBI Taxonomy" id="13288"/>
    <lineage>
        <taxon>Eukaryota</taxon>
        <taxon>Viridiplantae</taxon>
        <taxon>Streptophyta</taxon>
        <taxon>Embryophyta</taxon>
        <taxon>Tracheophyta</taxon>
        <taxon>Spermatophyta</taxon>
        <taxon>Magnoliopsida</taxon>
        <taxon>eudicotyledons</taxon>
        <taxon>Gunneridae</taxon>
        <taxon>Pentapetalae</taxon>
        <taxon>rosids</taxon>
        <taxon>malvids</taxon>
        <taxon>Brassicales</taxon>
        <taxon>Brassicaceae</taxon>
        <taxon>Thlaspideae</taxon>
        <taxon>Thlaspi</taxon>
    </lineage>
</organism>